<dbReference type="InterPro" id="IPR046347">
    <property type="entry name" value="bZIP_sf"/>
</dbReference>
<keyword evidence="2" id="KW-0812">Transmembrane</keyword>
<dbReference type="OrthoDB" id="10393931at2759"/>
<evidence type="ECO:0000313" key="4">
    <source>
        <dbReference type="EMBL" id="EFC43392.1"/>
    </source>
</evidence>
<feature type="domain" description="BZIP" evidence="3">
    <location>
        <begin position="221"/>
        <end position="284"/>
    </location>
</feature>
<evidence type="ECO:0000313" key="5">
    <source>
        <dbReference type="Proteomes" id="UP000006671"/>
    </source>
</evidence>
<name>D2VIQ7_NAEGR</name>
<feature type="region of interest" description="Disordered" evidence="1">
    <location>
        <begin position="474"/>
        <end position="499"/>
    </location>
</feature>
<sequence>MDNYETLLSGGDEDFDFTSLLGEDEQQTTSDIQQQQQPTVVDVNAFYGMPSDMGTFDFYNPMSADNQNPSVTFPTTTGPIIPVMFNNNYPAVLQNAMHPSMFSNAFFGAFNTSPTQFMTGSVSSNSLSPTGGQTTTTDQSSTSGQSSGTTATKKKAPARKKKKVSSDSKTSKQTSSGSESDEEKARKKSNANNARKRDAEEIDADMKRLLALENAEDLTEQQKEEKKKLRNRYTAKVSRDRKKKELETLRDENHGLQKKLDEAQVTIKSLKEQNEKLVHENHYLQSQLAVVYSSYTMSTTDNSNPDNRKRNTIMRSAVIILGILFVFTIFTFLTGSFNYNSSSKTSFTSSSQSPQSEQKTARRLARGLLSINGSNYEQAPNYVSRTTPRNVESVGSKSLPTHATSSHSVNQNLPEPIYVENTMEMGESLEEDFNPDGMMSYDVFYPSKLKRHFSSFSYQNPKQNASEASHIRNYDNSTSASPIPNKKKSVTSQRHNNSKQISVLTRPTMLSKRIEEKKHKYERATVYVPSEHNIPSDKPDLHMFCPYLYPLVAGVPDTGYEFSTKDFEASKKSSMKIHIPIQMVCNKTNTKVIRMAEINAENITLTDVFYEFNGPSLPPRSVVTD</sequence>
<evidence type="ECO:0000256" key="2">
    <source>
        <dbReference type="SAM" id="Phobius"/>
    </source>
</evidence>
<dbReference type="GO" id="GO:0003700">
    <property type="term" value="F:DNA-binding transcription factor activity"/>
    <property type="evidence" value="ECO:0007669"/>
    <property type="project" value="InterPro"/>
</dbReference>
<reference evidence="4 5" key="1">
    <citation type="journal article" date="2010" name="Cell">
        <title>The genome of Naegleria gruberi illuminates early eukaryotic versatility.</title>
        <authorList>
            <person name="Fritz-Laylin L.K."/>
            <person name="Prochnik S.E."/>
            <person name="Ginger M.L."/>
            <person name="Dacks J.B."/>
            <person name="Carpenter M.L."/>
            <person name="Field M.C."/>
            <person name="Kuo A."/>
            <person name="Paredez A."/>
            <person name="Chapman J."/>
            <person name="Pham J."/>
            <person name="Shu S."/>
            <person name="Neupane R."/>
            <person name="Cipriano M."/>
            <person name="Mancuso J."/>
            <person name="Tu H."/>
            <person name="Salamov A."/>
            <person name="Lindquist E."/>
            <person name="Shapiro H."/>
            <person name="Lucas S."/>
            <person name="Grigoriev I.V."/>
            <person name="Cande W.Z."/>
            <person name="Fulton C."/>
            <person name="Rokhsar D.S."/>
            <person name="Dawson S.C."/>
        </authorList>
    </citation>
    <scope>NUCLEOTIDE SEQUENCE [LARGE SCALE GENOMIC DNA]</scope>
    <source>
        <strain evidence="4 5">NEG-M</strain>
    </source>
</reference>
<feature type="compositionally biased region" description="Polar residues" evidence="1">
    <location>
        <begin position="490"/>
        <end position="499"/>
    </location>
</feature>
<keyword evidence="2" id="KW-0472">Membrane</keyword>
<dbReference type="OMA" id="YVENTME"/>
<dbReference type="EMBL" id="GG738874">
    <property type="protein sequence ID" value="EFC43392.1"/>
    <property type="molecule type" value="Genomic_DNA"/>
</dbReference>
<feature type="transmembrane region" description="Helical" evidence="2">
    <location>
        <begin position="317"/>
        <end position="339"/>
    </location>
</feature>
<feature type="region of interest" description="Disordered" evidence="1">
    <location>
        <begin position="378"/>
        <end position="409"/>
    </location>
</feature>
<dbReference type="Proteomes" id="UP000006671">
    <property type="component" value="Unassembled WGS sequence"/>
</dbReference>
<organism evidence="5">
    <name type="scientific">Naegleria gruberi</name>
    <name type="common">Amoeba</name>
    <dbReference type="NCBI Taxonomy" id="5762"/>
    <lineage>
        <taxon>Eukaryota</taxon>
        <taxon>Discoba</taxon>
        <taxon>Heterolobosea</taxon>
        <taxon>Tetramitia</taxon>
        <taxon>Eutetramitia</taxon>
        <taxon>Vahlkampfiidae</taxon>
        <taxon>Naegleria</taxon>
    </lineage>
</organism>
<dbReference type="KEGG" id="ngr:NAEGRDRAFT_80111"/>
<gene>
    <name evidence="4" type="ORF">NAEGRDRAFT_80111</name>
</gene>
<feature type="compositionally biased region" description="Basic residues" evidence="1">
    <location>
        <begin position="152"/>
        <end position="163"/>
    </location>
</feature>
<dbReference type="PROSITE" id="PS50217">
    <property type="entry name" value="BZIP"/>
    <property type="match status" value="1"/>
</dbReference>
<feature type="region of interest" description="Disordered" evidence="1">
    <location>
        <begin position="218"/>
        <end position="250"/>
    </location>
</feature>
<keyword evidence="5" id="KW-1185">Reference proteome</keyword>
<accession>D2VIQ7</accession>
<dbReference type="AlphaFoldDB" id="D2VIQ7"/>
<evidence type="ECO:0000259" key="3">
    <source>
        <dbReference type="PROSITE" id="PS50217"/>
    </source>
</evidence>
<keyword evidence="2" id="KW-1133">Transmembrane helix</keyword>
<feature type="region of interest" description="Disordered" evidence="1">
    <location>
        <begin position="343"/>
        <end position="362"/>
    </location>
</feature>
<dbReference type="InParanoid" id="D2VIQ7"/>
<dbReference type="SUPFAM" id="SSF57959">
    <property type="entry name" value="Leucine zipper domain"/>
    <property type="match status" value="1"/>
</dbReference>
<feature type="compositionally biased region" description="Low complexity" evidence="1">
    <location>
        <begin position="343"/>
        <end position="356"/>
    </location>
</feature>
<protein>
    <submittedName>
        <fullName evidence="4">Predicted protein</fullName>
    </submittedName>
</protein>
<dbReference type="STRING" id="5762.D2VIQ7"/>
<dbReference type="GeneID" id="8861993"/>
<evidence type="ECO:0000256" key="1">
    <source>
        <dbReference type="SAM" id="MobiDB-lite"/>
    </source>
</evidence>
<proteinExistence type="predicted"/>
<dbReference type="RefSeq" id="XP_002676136.1">
    <property type="nucleotide sequence ID" value="XM_002676090.1"/>
</dbReference>
<dbReference type="VEuPathDB" id="AmoebaDB:NAEGRDRAFT_80111"/>
<dbReference type="InterPro" id="IPR004827">
    <property type="entry name" value="bZIP"/>
</dbReference>
<feature type="compositionally biased region" description="Low complexity" evidence="1">
    <location>
        <begin position="130"/>
        <end position="151"/>
    </location>
</feature>
<feature type="region of interest" description="Disordered" evidence="1">
    <location>
        <begin position="120"/>
        <end position="201"/>
    </location>
</feature>
<feature type="compositionally biased region" description="Polar residues" evidence="1">
    <location>
        <begin position="120"/>
        <end position="129"/>
    </location>
</feature>
<dbReference type="CDD" id="cd14686">
    <property type="entry name" value="bZIP"/>
    <property type="match status" value="1"/>
</dbReference>